<dbReference type="InterPro" id="IPR045843">
    <property type="entry name" value="IND-like"/>
</dbReference>
<evidence type="ECO:0000256" key="4">
    <source>
        <dbReference type="ARBA" id="ARBA00023125"/>
    </source>
</evidence>
<keyword evidence="6" id="KW-0539">Nucleus</keyword>
<keyword evidence="11" id="KW-1185">Reference proteome</keyword>
<dbReference type="FunCoup" id="A0A251SA39">
    <property type="interactions" value="339"/>
</dbReference>
<accession>A0A251SA39</accession>
<dbReference type="EMBL" id="MNCJ02000330">
    <property type="protein sequence ID" value="KAF5765042.1"/>
    <property type="molecule type" value="Genomic_DNA"/>
</dbReference>
<name>A0A251SA39_HELAN</name>
<dbReference type="PANTHER" id="PTHR16223">
    <property type="entry name" value="TRANSCRIPTION FACTOR BHLH83-RELATED"/>
    <property type="match status" value="1"/>
</dbReference>
<proteinExistence type="predicted"/>
<feature type="domain" description="BHLH" evidence="8">
    <location>
        <begin position="251"/>
        <end position="300"/>
    </location>
</feature>
<dbReference type="GO" id="GO:0046983">
    <property type="term" value="F:protein dimerization activity"/>
    <property type="evidence" value="ECO:0007669"/>
    <property type="project" value="InterPro"/>
</dbReference>
<dbReference type="FunFam" id="4.10.280.10:FF:000032">
    <property type="entry name" value="Transcription factor bHLH123 family"/>
    <property type="match status" value="1"/>
</dbReference>
<keyword evidence="3" id="KW-0805">Transcription regulation</keyword>
<comment type="subcellular location">
    <subcellularLocation>
        <location evidence="1">Nucleus</location>
    </subcellularLocation>
</comment>
<evidence type="ECO:0000256" key="5">
    <source>
        <dbReference type="ARBA" id="ARBA00023163"/>
    </source>
</evidence>
<gene>
    <name evidence="10" type="ORF">HannXRQ_Chr15g0482801</name>
    <name evidence="9" type="ORF">HanXRQr2_Chr15g0699081</name>
</gene>
<dbReference type="OrthoDB" id="673975at2759"/>
<dbReference type="InterPro" id="IPR011598">
    <property type="entry name" value="bHLH_dom"/>
</dbReference>
<evidence type="ECO:0000256" key="6">
    <source>
        <dbReference type="ARBA" id="ARBA00023242"/>
    </source>
</evidence>
<keyword evidence="5" id="KW-0804">Transcription</keyword>
<evidence type="ECO:0000259" key="8">
    <source>
        <dbReference type="PROSITE" id="PS50888"/>
    </source>
</evidence>
<feature type="region of interest" description="Disordered" evidence="7">
    <location>
        <begin position="231"/>
        <end position="252"/>
    </location>
</feature>
<dbReference type="PROSITE" id="PS50888">
    <property type="entry name" value="BHLH"/>
    <property type="match status" value="1"/>
</dbReference>
<dbReference type="GO" id="GO:0006357">
    <property type="term" value="P:regulation of transcription by RNA polymerase II"/>
    <property type="evidence" value="ECO:0000318"/>
    <property type="project" value="GO_Central"/>
</dbReference>
<protein>
    <submittedName>
        <fullName evidence="10">Putative basic helix-loop-helix (BHLH) DNA-binding superfamily protein</fullName>
    </submittedName>
    <submittedName>
        <fullName evidence="9">Transcription factor bHLH family</fullName>
    </submittedName>
</protein>
<dbReference type="InParanoid" id="A0A251SA39"/>
<evidence type="ECO:0000256" key="2">
    <source>
        <dbReference type="ARBA" id="ARBA00011738"/>
    </source>
</evidence>
<comment type="subunit">
    <text evidence="2">Homodimer.</text>
</comment>
<reference evidence="10" key="2">
    <citation type="submission" date="2017-02" db="EMBL/GenBank/DDBJ databases">
        <title>Sunflower complete genome.</title>
        <authorList>
            <person name="Langlade N."/>
            <person name="Munos S."/>
        </authorList>
    </citation>
    <scope>NUCLEOTIDE SEQUENCE [LARGE SCALE GENOMIC DNA]</scope>
    <source>
        <tissue evidence="10">Leaves</tissue>
    </source>
</reference>
<reference evidence="9" key="3">
    <citation type="submission" date="2020-06" db="EMBL/GenBank/DDBJ databases">
        <title>Helianthus annuus Genome sequencing and assembly Release 2.</title>
        <authorList>
            <person name="Gouzy J."/>
            <person name="Langlade N."/>
            <person name="Munos S."/>
        </authorList>
    </citation>
    <scope>NUCLEOTIDE SEQUENCE</scope>
    <source>
        <tissue evidence="9">Leaves</tissue>
    </source>
</reference>
<dbReference type="Gene3D" id="4.10.280.10">
    <property type="entry name" value="Helix-loop-helix DNA-binding domain"/>
    <property type="match status" value="1"/>
</dbReference>
<sequence length="373" mass="40933">MAEEFQAEVCGGTWWSSPRTTFTSSPFMGSYGGCWQNEVIMNMKTRSTDESSGGCATTISPDSAFQTPSTTTNWNQALLVNGTSDQEGYNQTLSEILNIPAGMNQEQASTFITSSGDCTGNLVSTSYGYPTSLLQNLLCSSPAPPPPLRPAAPVQQPLYGFQTNLDDIGTVSSMPRGLHLANKTPFWNTSALDLNDNRAGFFTSSQSRFVSSMYEEKPNCHNIKTQNKEIRDMGSSVKKSSGEPTFKRQRLETPSPLPTFKVRKEKLGDRVTALQQLVSPFGKTDTASVLHEAIEYIKHLHDQVNVLSTPYMKNGATMQVQQINDKMKDNPDGAKQQDLRSRGLCLVPVSSTFPVATEIAPEYWTPSFGSTFK</sequence>
<dbReference type="OMA" id="NWNQALL"/>
<dbReference type="GO" id="GO:0000978">
    <property type="term" value="F:RNA polymerase II cis-regulatory region sequence-specific DNA binding"/>
    <property type="evidence" value="ECO:0000318"/>
    <property type="project" value="GO_Central"/>
</dbReference>
<evidence type="ECO:0000313" key="10">
    <source>
        <dbReference type="EMBL" id="OTF95412.1"/>
    </source>
</evidence>
<evidence type="ECO:0000313" key="11">
    <source>
        <dbReference type="Proteomes" id="UP000215914"/>
    </source>
</evidence>
<dbReference type="GO" id="GO:0000981">
    <property type="term" value="F:DNA-binding transcription factor activity, RNA polymerase II-specific"/>
    <property type="evidence" value="ECO:0000318"/>
    <property type="project" value="GO_Central"/>
</dbReference>
<evidence type="ECO:0000256" key="7">
    <source>
        <dbReference type="SAM" id="MobiDB-lite"/>
    </source>
</evidence>
<evidence type="ECO:0000256" key="1">
    <source>
        <dbReference type="ARBA" id="ARBA00004123"/>
    </source>
</evidence>
<dbReference type="Gramene" id="mRNA:HanXRQr2_Chr15g0699081">
    <property type="protein sequence ID" value="mRNA:HanXRQr2_Chr15g0699081"/>
    <property type="gene ID" value="HanXRQr2_Chr15g0699081"/>
</dbReference>
<dbReference type="SUPFAM" id="SSF47459">
    <property type="entry name" value="HLH, helix-loop-helix DNA-binding domain"/>
    <property type="match status" value="1"/>
</dbReference>
<dbReference type="InterPro" id="IPR045239">
    <property type="entry name" value="bHLH95_bHLH"/>
</dbReference>
<evidence type="ECO:0000256" key="3">
    <source>
        <dbReference type="ARBA" id="ARBA00023015"/>
    </source>
</evidence>
<dbReference type="GO" id="GO:0005634">
    <property type="term" value="C:nucleus"/>
    <property type="evidence" value="ECO:0000318"/>
    <property type="project" value="GO_Central"/>
</dbReference>
<organism evidence="10 11">
    <name type="scientific">Helianthus annuus</name>
    <name type="common">Common sunflower</name>
    <dbReference type="NCBI Taxonomy" id="4232"/>
    <lineage>
        <taxon>Eukaryota</taxon>
        <taxon>Viridiplantae</taxon>
        <taxon>Streptophyta</taxon>
        <taxon>Embryophyta</taxon>
        <taxon>Tracheophyta</taxon>
        <taxon>Spermatophyta</taxon>
        <taxon>Magnoliopsida</taxon>
        <taxon>eudicotyledons</taxon>
        <taxon>Gunneridae</taxon>
        <taxon>Pentapetalae</taxon>
        <taxon>asterids</taxon>
        <taxon>campanulids</taxon>
        <taxon>Asterales</taxon>
        <taxon>Asteraceae</taxon>
        <taxon>Asteroideae</taxon>
        <taxon>Heliantheae alliance</taxon>
        <taxon>Heliantheae</taxon>
        <taxon>Helianthus</taxon>
    </lineage>
</organism>
<reference evidence="9 11" key="1">
    <citation type="journal article" date="2017" name="Nature">
        <title>The sunflower genome provides insights into oil metabolism, flowering and Asterid evolution.</title>
        <authorList>
            <person name="Badouin H."/>
            <person name="Gouzy J."/>
            <person name="Grassa C.J."/>
            <person name="Murat F."/>
            <person name="Staton S.E."/>
            <person name="Cottret L."/>
            <person name="Lelandais-Briere C."/>
            <person name="Owens G.L."/>
            <person name="Carrere S."/>
            <person name="Mayjonade B."/>
            <person name="Legrand L."/>
            <person name="Gill N."/>
            <person name="Kane N.C."/>
            <person name="Bowers J.E."/>
            <person name="Hubner S."/>
            <person name="Bellec A."/>
            <person name="Berard A."/>
            <person name="Berges H."/>
            <person name="Blanchet N."/>
            <person name="Boniface M.C."/>
            <person name="Brunel D."/>
            <person name="Catrice O."/>
            <person name="Chaidir N."/>
            <person name="Claudel C."/>
            <person name="Donnadieu C."/>
            <person name="Faraut T."/>
            <person name="Fievet G."/>
            <person name="Helmstetter N."/>
            <person name="King M."/>
            <person name="Knapp S.J."/>
            <person name="Lai Z."/>
            <person name="Le Paslier M.C."/>
            <person name="Lippi Y."/>
            <person name="Lorenzon L."/>
            <person name="Mandel J.R."/>
            <person name="Marage G."/>
            <person name="Marchand G."/>
            <person name="Marquand E."/>
            <person name="Bret-Mestries E."/>
            <person name="Morien E."/>
            <person name="Nambeesan S."/>
            <person name="Nguyen T."/>
            <person name="Pegot-Espagnet P."/>
            <person name="Pouilly N."/>
            <person name="Raftis F."/>
            <person name="Sallet E."/>
            <person name="Schiex T."/>
            <person name="Thomas J."/>
            <person name="Vandecasteele C."/>
            <person name="Vares D."/>
            <person name="Vear F."/>
            <person name="Vautrin S."/>
            <person name="Crespi M."/>
            <person name="Mangin B."/>
            <person name="Burke J.M."/>
            <person name="Salse J."/>
            <person name="Munos S."/>
            <person name="Vincourt P."/>
            <person name="Rieseberg L.H."/>
            <person name="Langlade N.B."/>
        </authorList>
    </citation>
    <scope>NUCLEOTIDE SEQUENCE [LARGE SCALE GENOMIC DNA]</scope>
    <source>
        <strain evidence="11">cv. SF193</strain>
        <tissue evidence="9">Leaves</tissue>
    </source>
</reference>
<keyword evidence="4 10" id="KW-0238">DNA-binding</keyword>
<dbReference type="CDD" id="cd11393">
    <property type="entry name" value="bHLH_AtbHLH_like"/>
    <property type="match status" value="1"/>
</dbReference>
<dbReference type="PANTHER" id="PTHR16223:SF373">
    <property type="entry name" value="MYC-TYPE, BASIC HELIX-LOOP-HELIX (BHLH) DOMAIN-CONTAINING PROTEIN-RELATED"/>
    <property type="match status" value="1"/>
</dbReference>
<evidence type="ECO:0000313" key="9">
    <source>
        <dbReference type="EMBL" id="KAF5765042.1"/>
    </source>
</evidence>
<dbReference type="EMBL" id="CM007904">
    <property type="protein sequence ID" value="OTF95412.1"/>
    <property type="molecule type" value="Genomic_DNA"/>
</dbReference>
<dbReference type="Proteomes" id="UP000215914">
    <property type="component" value="Chromosome 15"/>
</dbReference>
<dbReference type="AlphaFoldDB" id="A0A251SA39"/>
<dbReference type="InterPro" id="IPR036638">
    <property type="entry name" value="HLH_DNA-bd_sf"/>
</dbReference>